<proteinExistence type="predicted"/>
<accession>A0A1W6BWZ8</accession>
<sequence length="473" mass="56327">MPYFITLYIEPMKPKLDKIPVSIPHAFLGLTKEKSPDELDKIDETLRQEYLKNKEWDKIDFQWYKQIYPSILDNDFKDEGFFGFAPVESAPSHWGKVFENNQYTPQWNEKAKHYDYILRDKDTFREYNRCIFEVSQEQYESLLDEIKKEVEKTKDRNPNLQKDDSKMVSLESLKQNLYYNSNTINKYSYHNCVTWVLHKLDSIGIEVIDLKEWMPDIMPNPNPTYQISKYFLKQVFDIEFNLINTLKDSLQDLAYYHLVLNKFQSIDKDLESIKGTKAFRKWARGMIDNRFACTLEPNYNRLSKYNIKCSSQEEGFIATLTEWKEKLQHKRERLRYVYTMLDKILSSQIKKANDLQGSFTFISYNKKTKKIQLSNKQSNYESYDENELDPNIPANNWSLNQLSPYILIPKDKTISRILYHKYDYGKISDSYIEAINQSYLGILSDNDNLVYWSKALHKLRKSVNQVVKEIENV</sequence>
<reference evidence="2 3" key="1">
    <citation type="submission" date="2017-04" db="EMBL/GenBank/DDBJ databases">
        <title>Complete genome sequence of the Campylobacter cuniculorum type strain LMG24588.</title>
        <authorList>
            <person name="Miller W.G."/>
            <person name="Yee E."/>
            <person name="Revez J."/>
            <person name="Bono J.L."/>
            <person name="Rossi M."/>
        </authorList>
    </citation>
    <scope>NUCLEOTIDE SEQUENCE [LARGE SCALE GENOMIC DNA]</scope>
    <source>
        <strain evidence="2 3">LMG 24588</strain>
    </source>
</reference>
<evidence type="ECO:0000313" key="3">
    <source>
        <dbReference type="Proteomes" id="UP000192902"/>
    </source>
</evidence>
<dbReference type="Proteomes" id="UP000192902">
    <property type="component" value="Chromosome"/>
</dbReference>
<dbReference type="KEGG" id="ccun:CCUN_1006"/>
<dbReference type="STRING" id="1121267.CCUN_1006"/>
<feature type="coiled-coil region" evidence="1">
    <location>
        <begin position="136"/>
        <end position="163"/>
    </location>
</feature>
<evidence type="ECO:0000256" key="1">
    <source>
        <dbReference type="SAM" id="Coils"/>
    </source>
</evidence>
<evidence type="ECO:0000313" key="2">
    <source>
        <dbReference type="EMBL" id="ARJ56611.1"/>
    </source>
</evidence>
<protein>
    <submittedName>
        <fullName evidence="2">Uncharacterized protein</fullName>
    </submittedName>
</protein>
<gene>
    <name evidence="2" type="ORF">CCUN_1006</name>
</gene>
<name>A0A1W6BWZ8_9BACT</name>
<dbReference type="eggNOG" id="ENOG50319XU">
    <property type="taxonomic scope" value="Bacteria"/>
</dbReference>
<organism evidence="2 3">
    <name type="scientific">Campylobacter cuniculorum DSM 23162 = LMG 24588</name>
    <dbReference type="NCBI Taxonomy" id="1121267"/>
    <lineage>
        <taxon>Bacteria</taxon>
        <taxon>Pseudomonadati</taxon>
        <taxon>Campylobacterota</taxon>
        <taxon>Epsilonproteobacteria</taxon>
        <taxon>Campylobacterales</taxon>
        <taxon>Campylobacteraceae</taxon>
        <taxon>Campylobacter</taxon>
    </lineage>
</organism>
<dbReference type="EMBL" id="CP020867">
    <property type="protein sequence ID" value="ARJ56611.1"/>
    <property type="molecule type" value="Genomic_DNA"/>
</dbReference>
<dbReference type="AlphaFoldDB" id="A0A1W6BWZ8"/>
<keyword evidence="1" id="KW-0175">Coiled coil</keyword>
<dbReference type="RefSeq" id="WP_027306063.1">
    <property type="nucleotide sequence ID" value="NZ_CP020867.1"/>
</dbReference>
<dbReference type="OrthoDB" id="5328968at2"/>